<dbReference type="InterPro" id="IPR056884">
    <property type="entry name" value="NPHP3-like_N"/>
</dbReference>
<dbReference type="Pfam" id="PF24883">
    <property type="entry name" value="NPHP3_N"/>
    <property type="match status" value="1"/>
</dbReference>
<dbReference type="PANTHER" id="PTHR10039">
    <property type="entry name" value="AMELOGENIN"/>
    <property type="match status" value="1"/>
</dbReference>
<accession>A0A7C8Q2M7</accession>
<dbReference type="InterPro" id="IPR015943">
    <property type="entry name" value="WD40/YVTN_repeat-like_dom_sf"/>
</dbReference>
<dbReference type="Gene3D" id="2.130.10.10">
    <property type="entry name" value="YVTN repeat-like/Quinoprotein amine dehydrogenase"/>
    <property type="match status" value="2"/>
</dbReference>
<gene>
    <name evidence="4" type="ORF">TWF788_009108</name>
</gene>
<sequence>MASNILYQPAQSAHGLAEFLVDKEAHFTNNGNIFVGSQTFQAENINIGPKKDADEDEYKCVRDLYSVDRDASILKEKQRDRLVEESFAWIFKNESFKLWLQDEQQERGMQEAPEIPSTMGSSSETAQPKTLLPNTRPQILCITAGPGMGKTMTMIGIINELLKTKGPVMSYYICQGTDDRLSSPAAAVKELLYQILSRPENIGLVKYLQEPYRKSGGKILEGDSENVFLVLQNVLMQLIRDDHLPEVYFFIDALDECKEPKYLLQMIKKTTFVSRKIHWLISHRNNLQVGVFLADLEEEDKVHSIIDFATHGPEVNEGIARYISGKVASLSHSRFNLDQKRRLSDLLLEKAQGTYLWINIACEALEEGSISGVDRLESIPPGLAALYDKTLRDLRANRFVHQDLLSSILGTMVVAFRPLVLAEFMAMLEHTSDNTGTIMRATKRGLDINTIRNYVQCNPFLMLQGDVISFIHHSAKEYLEQNSSVFQIIPPTESASEKWFHHRNMYINCRRQIIDIKLEKMIGVATNATLIDVSAIRQLDYACCHWANHLKEYVTMRWAPHNIPMAEASKEFQEEILQFFQRDFLNWLMALGILQKISNGIIQLDNLRTAFGNTKRRGGTDSHASGIHSNPYKTLLEIILDAQLFISHNQSCLEDAPTQIYSAVLFSPAKSATRRYFSWTIPPWIKTKPLVDEDWGRCLRVIETSRPGTSATMKLDLMQIALSSSNRYIAAGFEGGYVQVWDIVSGARILEPSSMDPLNLILENFQYSDEDIRRREIAVDSIRFAKNDEKLMVTLRGSLKGNSTNLRGITLRVLDLASGAWETPINIMFSIGEDSVDLLFPETTSRLIFAPNGQYCVGFYGQLVVYLEIDDKFQKKKNYNTTCNVEEISSEHRNSILSLVISPDSERFATVTFTEVSIWTTKQPITKLYTIDIPSKKLQEEELEVLEAPIVCFSHDHQFIAIIYGIVPYSIREETKITPKFGVWKLSTGERTNFVEIPFQPRQIFFSSDLKRIPFVYANSAISGLSSDIYIFHIDQDRKRLRLRYQRCARRIKTLVSLCSRWALASSLANSGCISMRNWFIWDLITDDLIRLKLPSDAITMGATVSPDRTTVAISSEIQASSTSLLLFDLKAYSNFSVSPPRPIQPRRSLSSLLRLPNIWGARHNNEINPALAVSKLCAHLQVEVETKGQVFKGFPCFFGPTLAVSVHGMVATHLGKGKLYIWDTRDQILQQILPVEAMNSVSLIQFSSNGNMVAYASWTIFPPIISTIKVYDLSDELLPRRIASCKLDRNFGMITSMVFSPDSSVVAYSDYGKAGHIDLKTGFSYSDRETSKVMFTKLYKSRAATFSEDGRLVAFYHFNILDTVGTAYWSLYDLQTKKLTRISLDLHPSSRELESDKSPFLLRQLQNETYLIFGKLQVLVDQQKGAVEEVEPKNDEVLRPKYAPLYIRDGWLYFGAHPIIWIPGTYRGNRYQCGSNGTIVVSYPGRTYGVYALELNLKVLAEELTGS</sequence>
<dbReference type="EMBL" id="JAABOE010000006">
    <property type="protein sequence ID" value="KAF3190309.1"/>
    <property type="molecule type" value="Genomic_DNA"/>
</dbReference>
<feature type="domain" description="Nephrocystin 3-like N-terminal" evidence="3">
    <location>
        <begin position="135"/>
        <end position="284"/>
    </location>
</feature>
<dbReference type="InterPro" id="IPR011047">
    <property type="entry name" value="Quinoprotein_ADH-like_sf"/>
</dbReference>
<dbReference type="Proteomes" id="UP000479691">
    <property type="component" value="Unassembled WGS sequence"/>
</dbReference>
<comment type="caution">
    <text evidence="4">The sequence shown here is derived from an EMBL/GenBank/DDBJ whole genome shotgun (WGS) entry which is preliminary data.</text>
</comment>
<name>A0A7C8Q2M7_ORBOL</name>
<feature type="compositionally biased region" description="Polar residues" evidence="2">
    <location>
        <begin position="118"/>
        <end position="130"/>
    </location>
</feature>
<dbReference type="SMART" id="SM00320">
    <property type="entry name" value="WD40"/>
    <property type="match status" value="2"/>
</dbReference>
<evidence type="ECO:0000256" key="2">
    <source>
        <dbReference type="SAM" id="MobiDB-lite"/>
    </source>
</evidence>
<dbReference type="Gene3D" id="3.40.50.300">
    <property type="entry name" value="P-loop containing nucleotide triphosphate hydrolases"/>
    <property type="match status" value="1"/>
</dbReference>
<reference evidence="4 5" key="1">
    <citation type="submission" date="2019-06" db="EMBL/GenBank/DDBJ databases">
        <authorList>
            <person name="Palmer J.M."/>
        </authorList>
    </citation>
    <scope>NUCLEOTIDE SEQUENCE [LARGE SCALE GENOMIC DNA]</scope>
    <source>
        <strain evidence="4 5">TWF788</strain>
    </source>
</reference>
<evidence type="ECO:0000313" key="5">
    <source>
        <dbReference type="Proteomes" id="UP000479691"/>
    </source>
</evidence>
<protein>
    <recommendedName>
        <fullName evidence="3">Nephrocystin 3-like N-terminal domain-containing protein</fullName>
    </recommendedName>
</protein>
<dbReference type="SUPFAM" id="SSF50998">
    <property type="entry name" value="Quinoprotein alcohol dehydrogenase-like"/>
    <property type="match status" value="1"/>
</dbReference>
<organism evidence="4 5">
    <name type="scientific">Orbilia oligospora</name>
    <name type="common">Nematode-trapping fungus</name>
    <name type="synonym">Arthrobotrys oligospora</name>
    <dbReference type="NCBI Taxonomy" id="2813651"/>
    <lineage>
        <taxon>Eukaryota</taxon>
        <taxon>Fungi</taxon>
        <taxon>Dikarya</taxon>
        <taxon>Ascomycota</taxon>
        <taxon>Pezizomycotina</taxon>
        <taxon>Orbiliomycetes</taxon>
        <taxon>Orbiliales</taxon>
        <taxon>Orbiliaceae</taxon>
        <taxon>Orbilia</taxon>
    </lineage>
</organism>
<evidence type="ECO:0000256" key="1">
    <source>
        <dbReference type="ARBA" id="ARBA00022737"/>
    </source>
</evidence>
<feature type="region of interest" description="Disordered" evidence="2">
    <location>
        <begin position="107"/>
        <end position="130"/>
    </location>
</feature>
<evidence type="ECO:0000313" key="4">
    <source>
        <dbReference type="EMBL" id="KAF3190309.1"/>
    </source>
</evidence>
<evidence type="ECO:0000259" key="3">
    <source>
        <dbReference type="Pfam" id="PF24883"/>
    </source>
</evidence>
<keyword evidence="1" id="KW-0677">Repeat</keyword>
<proteinExistence type="predicted"/>
<dbReference type="InterPro" id="IPR027417">
    <property type="entry name" value="P-loop_NTPase"/>
</dbReference>
<dbReference type="PANTHER" id="PTHR10039:SF14">
    <property type="entry name" value="NACHT DOMAIN-CONTAINING PROTEIN"/>
    <property type="match status" value="1"/>
</dbReference>
<dbReference type="InterPro" id="IPR001680">
    <property type="entry name" value="WD40_rpt"/>
</dbReference>